<organism evidence="4 5">
    <name type="scientific">Didymella exigua CBS 183.55</name>
    <dbReference type="NCBI Taxonomy" id="1150837"/>
    <lineage>
        <taxon>Eukaryota</taxon>
        <taxon>Fungi</taxon>
        <taxon>Dikarya</taxon>
        <taxon>Ascomycota</taxon>
        <taxon>Pezizomycotina</taxon>
        <taxon>Dothideomycetes</taxon>
        <taxon>Pleosporomycetidae</taxon>
        <taxon>Pleosporales</taxon>
        <taxon>Pleosporineae</taxon>
        <taxon>Didymellaceae</taxon>
        <taxon>Didymella</taxon>
    </lineage>
</organism>
<evidence type="ECO:0000256" key="1">
    <source>
        <dbReference type="SAM" id="MobiDB-lite"/>
    </source>
</evidence>
<dbReference type="RefSeq" id="XP_033450978.1">
    <property type="nucleotide sequence ID" value="XM_033589633.1"/>
</dbReference>
<gene>
    <name evidence="4" type="ORF">M421DRAFT_357466</name>
</gene>
<evidence type="ECO:0000313" key="4">
    <source>
        <dbReference type="EMBL" id="KAF1930730.1"/>
    </source>
</evidence>
<dbReference type="Proteomes" id="UP000800082">
    <property type="component" value="Unassembled WGS sequence"/>
</dbReference>
<dbReference type="Gene3D" id="1.25.40.10">
    <property type="entry name" value="Tetratricopeptide repeat domain"/>
    <property type="match status" value="3"/>
</dbReference>
<feature type="domain" description="Heterokaryon incompatibility" evidence="2">
    <location>
        <begin position="27"/>
        <end position="132"/>
    </location>
</feature>
<keyword evidence="5" id="KW-1185">Reference proteome</keyword>
<dbReference type="InterPro" id="IPR056681">
    <property type="entry name" value="DUF7779"/>
</dbReference>
<dbReference type="Pfam" id="PF25000">
    <property type="entry name" value="DUF7779"/>
    <property type="match status" value="1"/>
</dbReference>
<dbReference type="EMBL" id="ML978962">
    <property type="protein sequence ID" value="KAF1930730.1"/>
    <property type="molecule type" value="Genomic_DNA"/>
</dbReference>
<name>A0A6A5RTN4_9PLEO</name>
<evidence type="ECO:0000313" key="5">
    <source>
        <dbReference type="Proteomes" id="UP000800082"/>
    </source>
</evidence>
<dbReference type="Pfam" id="PF13374">
    <property type="entry name" value="TPR_10"/>
    <property type="match status" value="2"/>
</dbReference>
<dbReference type="Pfam" id="PF06985">
    <property type="entry name" value="HET"/>
    <property type="match status" value="1"/>
</dbReference>
<dbReference type="PANTHER" id="PTHR10622:SF11">
    <property type="entry name" value="HET-DOMAIN-CONTAINING PROTEIN"/>
    <property type="match status" value="1"/>
</dbReference>
<dbReference type="SUPFAM" id="SSF52540">
    <property type="entry name" value="P-loop containing nucleoside triphosphate hydrolases"/>
    <property type="match status" value="1"/>
</dbReference>
<dbReference type="SMART" id="SM00028">
    <property type="entry name" value="TPR"/>
    <property type="match status" value="6"/>
</dbReference>
<protein>
    <submittedName>
        <fullName evidence="4">HET-domain-containing protein</fullName>
    </submittedName>
</protein>
<proteinExistence type="predicted"/>
<dbReference type="Gene3D" id="3.40.50.300">
    <property type="entry name" value="P-loop containing nucleotide triphosphate hydrolases"/>
    <property type="match status" value="1"/>
</dbReference>
<dbReference type="SUPFAM" id="SSF48452">
    <property type="entry name" value="TPR-like"/>
    <property type="match status" value="3"/>
</dbReference>
<feature type="domain" description="DUF7779" evidence="3">
    <location>
        <begin position="560"/>
        <end position="636"/>
    </location>
</feature>
<dbReference type="InterPro" id="IPR010730">
    <property type="entry name" value="HET"/>
</dbReference>
<feature type="compositionally biased region" description="Polar residues" evidence="1">
    <location>
        <begin position="416"/>
        <end position="437"/>
    </location>
</feature>
<dbReference type="InterPro" id="IPR019734">
    <property type="entry name" value="TPR_rpt"/>
</dbReference>
<dbReference type="Pfam" id="PF13424">
    <property type="entry name" value="TPR_12"/>
    <property type="match status" value="4"/>
</dbReference>
<dbReference type="InterPro" id="IPR027417">
    <property type="entry name" value="P-loop_NTPase"/>
</dbReference>
<dbReference type="OrthoDB" id="1658288at2759"/>
<evidence type="ECO:0000259" key="2">
    <source>
        <dbReference type="Pfam" id="PF06985"/>
    </source>
</evidence>
<sequence length="1124" mass="127563">MRLLETTDGRTYNLTDDFINKGQYPPYAILSHTWVDDQEVTFDHIIEDKRSRYRQLRTGLRLPPRLGKSGYAKLRFCARQARRDGLRYFWVDTCCIDKKDPEELDRAINSMFQWYERATKCYVYLSDVSSAQQNGDSESPTWRSAFERSRWFTRGWTLQELLAPTVVEFFSKEGHFLGDRLNLRHMIHEITDIPHKALSGAPLEEFGVDERLSWAVERQTTREEDEVYALLGLFNVKLPFIYTEGYDSALRRLLDEIESSNAASAGKDGQEEQTLKSTIPFRRDKDFVFRESSHKLPLLFAKTPACVALVGLGGVGKSQLAIEFAYQVLEKSPNTWVFWVHAETETRLRNSYHEIAEMIKMDGRDDPKANITQLVNAWLRNDAKVPWLMIVDSADDASVFFDNVPASDASRESPASPASTTKLPLSSNPPSSHTGSILVTSRSHDVACMLADSEEHIIEVGPMDDHDALDLLRKKFNSTIKSDEATTLVRLLENMPLALTQAAAFINRTPRMSISRYLKAIDNNRAYVLNEGKVDTRRDRGASNSITTTWQISFDYIRSRSPGAARLLSLMSFFDRQEIPRSLLEGHYTAEHHQGQSNFEKDIYMLRSFCLIKSNTDSTTFGMHGLVQYATREWLDRHGELLYWKELIVTLVDKHYPVGHHENSTLCKTLLPHAQAAISNIPQEEDALEAWASLCYKMAWYLGERGNFDKAYELIVDSYDVRRLLWGEDAAFTLDTLNSLALILHRSGRYDEAKEKHQKALQGQIKTLGAESKDALNTKVNLAGLYNDECQWTEAEKLLVEALESCKTALGPHHSLTLNATTLLATTYRDQTRWAEAIELELQMLEIREKQLGPDHPHTLTVKSNLAFTYRQQGRLEEAERLQLQLLNSYSSNPGLELELLTIKGHLARTYIDQGRLSEAEALQLHVFQATKSQLGPSHFTTLTRMSHLSSTYWALARYDDALDLESQTLAFRESKLGLDHLSTLDSKAILAMTYRSLGRLDRAEALGLEVLEAHERKLGARHPLTLESRAGVACTLGRQGRFGEAVDMEEDVVSGRGAILGLEHLETLAGMRNLAGAYKWQGRTGDAVELIEKCCEAYARVVGVQHESTVECRETLDRWRAEA</sequence>
<dbReference type="InterPro" id="IPR011990">
    <property type="entry name" value="TPR-like_helical_dom_sf"/>
</dbReference>
<evidence type="ECO:0000259" key="3">
    <source>
        <dbReference type="Pfam" id="PF25000"/>
    </source>
</evidence>
<accession>A0A6A5RTN4</accession>
<dbReference type="PANTHER" id="PTHR10622">
    <property type="entry name" value="HET DOMAIN-CONTAINING PROTEIN"/>
    <property type="match status" value="1"/>
</dbReference>
<reference evidence="4" key="1">
    <citation type="journal article" date="2020" name="Stud. Mycol.">
        <title>101 Dothideomycetes genomes: a test case for predicting lifestyles and emergence of pathogens.</title>
        <authorList>
            <person name="Haridas S."/>
            <person name="Albert R."/>
            <person name="Binder M."/>
            <person name="Bloem J."/>
            <person name="Labutti K."/>
            <person name="Salamov A."/>
            <person name="Andreopoulos B."/>
            <person name="Baker S."/>
            <person name="Barry K."/>
            <person name="Bills G."/>
            <person name="Bluhm B."/>
            <person name="Cannon C."/>
            <person name="Castanera R."/>
            <person name="Culley D."/>
            <person name="Daum C."/>
            <person name="Ezra D."/>
            <person name="Gonzalez J."/>
            <person name="Henrissat B."/>
            <person name="Kuo A."/>
            <person name="Liang C."/>
            <person name="Lipzen A."/>
            <person name="Lutzoni F."/>
            <person name="Magnuson J."/>
            <person name="Mondo S."/>
            <person name="Nolan M."/>
            <person name="Ohm R."/>
            <person name="Pangilinan J."/>
            <person name="Park H.-J."/>
            <person name="Ramirez L."/>
            <person name="Alfaro M."/>
            <person name="Sun H."/>
            <person name="Tritt A."/>
            <person name="Yoshinaga Y."/>
            <person name="Zwiers L.-H."/>
            <person name="Turgeon B."/>
            <person name="Goodwin S."/>
            <person name="Spatafora J."/>
            <person name="Crous P."/>
            <person name="Grigoriev I."/>
        </authorList>
    </citation>
    <scope>NUCLEOTIDE SEQUENCE</scope>
    <source>
        <strain evidence="4">CBS 183.55</strain>
    </source>
</reference>
<dbReference type="GeneID" id="54347281"/>
<dbReference type="AlphaFoldDB" id="A0A6A5RTN4"/>
<feature type="region of interest" description="Disordered" evidence="1">
    <location>
        <begin position="406"/>
        <end position="437"/>
    </location>
</feature>